<dbReference type="SUPFAM" id="SSF56281">
    <property type="entry name" value="Metallo-hydrolase/oxidoreductase"/>
    <property type="match status" value="1"/>
</dbReference>
<comment type="pathway">
    <text evidence="2 7">Secondary metabolite metabolism; methylglyoxal degradation; (R)-lactate from methylglyoxal: step 2/2.</text>
</comment>
<dbReference type="PANTHER" id="PTHR43705:SF1">
    <property type="entry name" value="HYDROXYACYLGLUTATHIONE HYDROLASE GLOB"/>
    <property type="match status" value="1"/>
</dbReference>
<feature type="binding site" evidence="7">
    <location>
        <position position="162"/>
    </location>
    <ligand>
        <name>Zn(2+)</name>
        <dbReference type="ChEBI" id="CHEBI:29105"/>
        <label>2</label>
    </ligand>
</feature>
<evidence type="ECO:0000256" key="1">
    <source>
        <dbReference type="ARBA" id="ARBA00001623"/>
    </source>
</evidence>
<name>A0ABV7FD22_9GAMM</name>
<evidence type="ECO:0000256" key="2">
    <source>
        <dbReference type="ARBA" id="ARBA00004963"/>
    </source>
</evidence>
<dbReference type="PIRSF" id="PIRSF005457">
    <property type="entry name" value="Glx"/>
    <property type="match status" value="1"/>
</dbReference>
<keyword evidence="6 7" id="KW-0862">Zinc</keyword>
<accession>A0ABV7FD22</accession>
<evidence type="ECO:0000313" key="9">
    <source>
        <dbReference type="EMBL" id="MFC3115514.1"/>
    </source>
</evidence>
<dbReference type="InterPro" id="IPR050110">
    <property type="entry name" value="Glyoxalase_II_hydrolase"/>
</dbReference>
<comment type="cofactor">
    <cofactor evidence="7">
        <name>Zn(2+)</name>
        <dbReference type="ChEBI" id="CHEBI:29105"/>
    </cofactor>
    <text evidence="7">Binds 2 Zn(2+) ions per subunit.</text>
</comment>
<comment type="subunit">
    <text evidence="7">Monomer.</text>
</comment>
<dbReference type="Pfam" id="PF00753">
    <property type="entry name" value="Lactamase_B"/>
    <property type="match status" value="1"/>
</dbReference>
<keyword evidence="10" id="KW-1185">Reference proteome</keyword>
<sequence length="289" mass="32345">MTAKIIDQGVKLRCITRRIVRMCAPQISAIPIFENNYVWVIRPDPSQPDVYLVDPGEVVPVISFLTKHQLLPKAILVTHRHRDHIEGIKEITHHWPIPVYGPDSAAIPQVTHPLIEGDVLRLDDLAFHIMAVPGHTNEHIAFFLPASAQCTPRAAPLVFCGDALFAGGCGRMFDGPADLMWNSLCKLAALPDNTLIYCTHEYTLANLEFAVAVEPDNTAIHERLKQTRVLREEARITLPSNILMEKRTNPFLRCHLDGVKNFVCPEGVNNYSPAQVFALLRALKDNWAS</sequence>
<evidence type="ECO:0000256" key="5">
    <source>
        <dbReference type="ARBA" id="ARBA00022801"/>
    </source>
</evidence>
<comment type="catalytic activity">
    <reaction evidence="1 7">
        <text>an S-(2-hydroxyacyl)glutathione + H2O = a 2-hydroxy carboxylate + glutathione + H(+)</text>
        <dbReference type="Rhea" id="RHEA:21864"/>
        <dbReference type="ChEBI" id="CHEBI:15377"/>
        <dbReference type="ChEBI" id="CHEBI:15378"/>
        <dbReference type="ChEBI" id="CHEBI:57925"/>
        <dbReference type="ChEBI" id="CHEBI:58896"/>
        <dbReference type="ChEBI" id="CHEBI:71261"/>
        <dbReference type="EC" id="3.1.2.6"/>
    </reaction>
</comment>
<dbReference type="RefSeq" id="WP_378117873.1">
    <property type="nucleotide sequence ID" value="NZ_JBHRTF010000003.1"/>
</dbReference>
<dbReference type="PANTHER" id="PTHR43705">
    <property type="entry name" value="HYDROXYACYLGLUTATHIONE HYDROLASE"/>
    <property type="match status" value="1"/>
</dbReference>
<gene>
    <name evidence="7 9" type="primary">gloB</name>
    <name evidence="9" type="ORF">ACFODX_08100</name>
</gene>
<dbReference type="GO" id="GO:0004416">
    <property type="term" value="F:hydroxyacylglutathione hydrolase activity"/>
    <property type="evidence" value="ECO:0007669"/>
    <property type="project" value="UniProtKB-EC"/>
</dbReference>
<feature type="binding site" evidence="7">
    <location>
        <position position="79"/>
    </location>
    <ligand>
        <name>Zn(2+)</name>
        <dbReference type="ChEBI" id="CHEBI:29105"/>
        <label>1</label>
    </ligand>
</feature>
<feature type="binding site" evidence="7">
    <location>
        <position position="135"/>
    </location>
    <ligand>
        <name>Zn(2+)</name>
        <dbReference type="ChEBI" id="CHEBI:29105"/>
        <label>1</label>
    </ligand>
</feature>
<evidence type="ECO:0000313" key="10">
    <source>
        <dbReference type="Proteomes" id="UP001595555"/>
    </source>
</evidence>
<comment type="function">
    <text evidence="7">Thiolesterase that catalyzes the hydrolysis of S-D-lactoyl-glutathione to form glutathione and D-lactic acid.</text>
</comment>
<evidence type="ECO:0000256" key="7">
    <source>
        <dbReference type="HAMAP-Rule" id="MF_01374"/>
    </source>
</evidence>
<dbReference type="Gene3D" id="3.60.15.10">
    <property type="entry name" value="Ribonuclease Z/Hydroxyacylglutathione hydrolase-like"/>
    <property type="match status" value="1"/>
</dbReference>
<comment type="caution">
    <text evidence="9">The sequence shown here is derived from an EMBL/GenBank/DDBJ whole genome shotgun (WGS) entry which is preliminary data.</text>
</comment>
<organism evidence="9 10">
    <name type="scientific">Cellvibrio fontiphilus</name>
    <dbReference type="NCBI Taxonomy" id="1815559"/>
    <lineage>
        <taxon>Bacteria</taxon>
        <taxon>Pseudomonadati</taxon>
        <taxon>Pseudomonadota</taxon>
        <taxon>Gammaproteobacteria</taxon>
        <taxon>Cellvibrionales</taxon>
        <taxon>Cellvibrionaceae</taxon>
        <taxon>Cellvibrio</taxon>
    </lineage>
</organism>
<dbReference type="CDD" id="cd07723">
    <property type="entry name" value="hydroxyacylglutathione_hydrolase_MBL-fold"/>
    <property type="match status" value="1"/>
</dbReference>
<dbReference type="InterPro" id="IPR017782">
    <property type="entry name" value="Hydroxyacylglutathione_Hdrlase"/>
</dbReference>
<evidence type="ECO:0000256" key="4">
    <source>
        <dbReference type="ARBA" id="ARBA00022723"/>
    </source>
</evidence>
<feature type="binding site" evidence="7">
    <location>
        <position position="84"/>
    </location>
    <ligand>
        <name>Zn(2+)</name>
        <dbReference type="ChEBI" id="CHEBI:29105"/>
        <label>2</label>
    </ligand>
</feature>
<dbReference type="HAMAP" id="MF_01374">
    <property type="entry name" value="Glyoxalase_2"/>
    <property type="match status" value="1"/>
</dbReference>
<proteinExistence type="inferred from homology"/>
<feature type="binding site" evidence="7">
    <location>
        <position position="81"/>
    </location>
    <ligand>
        <name>Zn(2+)</name>
        <dbReference type="ChEBI" id="CHEBI:29105"/>
        <label>1</label>
    </ligand>
</feature>
<keyword evidence="4 7" id="KW-0479">Metal-binding</keyword>
<dbReference type="InterPro" id="IPR036866">
    <property type="entry name" value="RibonucZ/Hydroxyglut_hydro"/>
</dbReference>
<dbReference type="EMBL" id="JBHRTF010000003">
    <property type="protein sequence ID" value="MFC3115514.1"/>
    <property type="molecule type" value="Genomic_DNA"/>
</dbReference>
<feature type="binding site" evidence="7">
    <location>
        <position position="83"/>
    </location>
    <ligand>
        <name>Zn(2+)</name>
        <dbReference type="ChEBI" id="CHEBI:29105"/>
        <label>2</label>
    </ligand>
</feature>
<dbReference type="InterPro" id="IPR032282">
    <property type="entry name" value="HAGH_C"/>
</dbReference>
<dbReference type="Pfam" id="PF16123">
    <property type="entry name" value="HAGH_C"/>
    <property type="match status" value="1"/>
</dbReference>
<dbReference type="SMART" id="SM00849">
    <property type="entry name" value="Lactamase_B"/>
    <property type="match status" value="1"/>
</dbReference>
<reference evidence="10" key="1">
    <citation type="journal article" date="2019" name="Int. J. Syst. Evol. Microbiol.">
        <title>The Global Catalogue of Microorganisms (GCM) 10K type strain sequencing project: providing services to taxonomists for standard genome sequencing and annotation.</title>
        <authorList>
            <consortium name="The Broad Institute Genomics Platform"/>
            <consortium name="The Broad Institute Genome Sequencing Center for Infectious Disease"/>
            <person name="Wu L."/>
            <person name="Ma J."/>
        </authorList>
    </citation>
    <scope>NUCLEOTIDE SEQUENCE [LARGE SCALE GENOMIC DNA]</scope>
    <source>
        <strain evidence="10">KCTC 52237</strain>
    </source>
</reference>
<feature type="domain" description="Metallo-beta-lactamase" evidence="8">
    <location>
        <begin position="35"/>
        <end position="200"/>
    </location>
</feature>
<dbReference type="Proteomes" id="UP001595555">
    <property type="component" value="Unassembled WGS sequence"/>
</dbReference>
<evidence type="ECO:0000256" key="3">
    <source>
        <dbReference type="ARBA" id="ARBA00006759"/>
    </source>
</evidence>
<protein>
    <recommendedName>
        <fullName evidence="7">Hydroxyacylglutathione hydrolase</fullName>
        <ecNumber evidence="7">3.1.2.6</ecNumber>
    </recommendedName>
    <alternativeName>
        <fullName evidence="7">Glyoxalase II</fullName>
        <shortName evidence="7">Glx II</shortName>
    </alternativeName>
</protein>
<feature type="binding site" evidence="7">
    <location>
        <position position="200"/>
    </location>
    <ligand>
        <name>Zn(2+)</name>
        <dbReference type="ChEBI" id="CHEBI:29105"/>
        <label>2</label>
    </ligand>
</feature>
<dbReference type="NCBIfam" id="TIGR03413">
    <property type="entry name" value="GSH_gloB"/>
    <property type="match status" value="1"/>
</dbReference>
<evidence type="ECO:0000256" key="6">
    <source>
        <dbReference type="ARBA" id="ARBA00022833"/>
    </source>
</evidence>
<dbReference type="EC" id="3.1.2.6" evidence="7"/>
<keyword evidence="5 7" id="KW-0378">Hydrolase</keyword>
<feature type="binding site" evidence="7">
    <location>
        <position position="162"/>
    </location>
    <ligand>
        <name>Zn(2+)</name>
        <dbReference type="ChEBI" id="CHEBI:29105"/>
        <label>1</label>
    </ligand>
</feature>
<dbReference type="InterPro" id="IPR035680">
    <property type="entry name" value="Clx_II_MBL"/>
</dbReference>
<evidence type="ECO:0000259" key="8">
    <source>
        <dbReference type="SMART" id="SM00849"/>
    </source>
</evidence>
<comment type="similarity">
    <text evidence="3 7">Belongs to the metallo-beta-lactamase superfamily. Glyoxalase II family.</text>
</comment>
<dbReference type="InterPro" id="IPR001279">
    <property type="entry name" value="Metallo-B-lactamas"/>
</dbReference>